<feature type="transmembrane region" description="Helical" evidence="1">
    <location>
        <begin position="29"/>
        <end position="50"/>
    </location>
</feature>
<name>A0ABU5VZJ8_9BACT</name>
<keyword evidence="1" id="KW-1133">Transmembrane helix</keyword>
<keyword evidence="1" id="KW-0472">Membrane</keyword>
<dbReference type="EMBL" id="JAYGJQ010000003">
    <property type="protein sequence ID" value="MEA9358489.1"/>
    <property type="molecule type" value="Genomic_DNA"/>
</dbReference>
<evidence type="ECO:0008006" key="4">
    <source>
        <dbReference type="Google" id="ProtNLM"/>
    </source>
</evidence>
<protein>
    <recommendedName>
        <fullName evidence="4">Gram-positive cocci surface proteins LPxTG domain-containing protein</fullName>
    </recommendedName>
</protein>
<sequence length="55" mass="5905">MTKFIYHFLNSVAFASPGSGHSHADEDALASKIIGIVVILVISGIGFLFISKKKK</sequence>
<dbReference type="Proteomes" id="UP001302274">
    <property type="component" value="Unassembled WGS sequence"/>
</dbReference>
<evidence type="ECO:0000313" key="2">
    <source>
        <dbReference type="EMBL" id="MEA9358489.1"/>
    </source>
</evidence>
<gene>
    <name evidence="2" type="ORF">SHI21_19790</name>
</gene>
<evidence type="ECO:0000313" key="3">
    <source>
        <dbReference type="Proteomes" id="UP001302274"/>
    </source>
</evidence>
<comment type="caution">
    <text evidence="2">The sequence shown here is derived from an EMBL/GenBank/DDBJ whole genome shotgun (WGS) entry which is preliminary data.</text>
</comment>
<keyword evidence="3" id="KW-1185">Reference proteome</keyword>
<dbReference type="RefSeq" id="WP_323578910.1">
    <property type="nucleotide sequence ID" value="NZ_JAYGJQ010000003.1"/>
</dbReference>
<reference evidence="2 3" key="1">
    <citation type="submission" date="2023-11" db="EMBL/GenBank/DDBJ databases">
        <title>A Novel Polar Bacteriovorax (B. antarcticus) Isolated from the Biocrust in Antarctica.</title>
        <authorList>
            <person name="Mun W."/>
            <person name="Choi S.Y."/>
            <person name="Mitchell R.J."/>
        </authorList>
    </citation>
    <scope>NUCLEOTIDE SEQUENCE [LARGE SCALE GENOMIC DNA]</scope>
    <source>
        <strain evidence="2 3">PP10</strain>
    </source>
</reference>
<keyword evidence="1" id="KW-0812">Transmembrane</keyword>
<proteinExistence type="predicted"/>
<organism evidence="2 3">
    <name type="scientific">Bacteriovorax antarcticus</name>
    <dbReference type="NCBI Taxonomy" id="3088717"/>
    <lineage>
        <taxon>Bacteria</taxon>
        <taxon>Pseudomonadati</taxon>
        <taxon>Bdellovibrionota</taxon>
        <taxon>Bacteriovoracia</taxon>
        <taxon>Bacteriovoracales</taxon>
        <taxon>Bacteriovoracaceae</taxon>
        <taxon>Bacteriovorax</taxon>
    </lineage>
</organism>
<evidence type="ECO:0000256" key="1">
    <source>
        <dbReference type="SAM" id="Phobius"/>
    </source>
</evidence>
<accession>A0ABU5VZJ8</accession>